<dbReference type="PANTHER" id="PTHR43133:SF50">
    <property type="entry name" value="ECF RNA POLYMERASE SIGMA FACTOR SIGM"/>
    <property type="match status" value="1"/>
</dbReference>
<dbReference type="HOGENOM" id="CLU_895806_0_0_11"/>
<dbReference type="EMBL" id="GG657758">
    <property type="protein sequence ID" value="EFL42092.1"/>
    <property type="molecule type" value="Genomic_DNA"/>
</dbReference>
<dbReference type="Gene3D" id="1.10.1740.10">
    <property type="match status" value="1"/>
</dbReference>
<dbReference type="AlphaFoldDB" id="D9XRE5"/>
<dbReference type="NCBIfam" id="TIGR02937">
    <property type="entry name" value="sigma70-ECF"/>
    <property type="match status" value="1"/>
</dbReference>
<proteinExistence type="inferred from homology"/>
<dbReference type="InterPro" id="IPR013325">
    <property type="entry name" value="RNA_pol_sigma_r2"/>
</dbReference>
<feature type="region of interest" description="Disordered" evidence="6">
    <location>
        <begin position="207"/>
        <end position="311"/>
    </location>
</feature>
<dbReference type="InterPro" id="IPR013324">
    <property type="entry name" value="RNA_pol_sigma_r3/r4-like"/>
</dbReference>
<keyword evidence="4" id="KW-0238">DNA-binding</keyword>
<organism evidence="8 9">
    <name type="scientific">Streptomyces griseoflavus Tu4000</name>
    <dbReference type="NCBI Taxonomy" id="467200"/>
    <lineage>
        <taxon>Bacteria</taxon>
        <taxon>Bacillati</taxon>
        <taxon>Actinomycetota</taxon>
        <taxon>Actinomycetes</taxon>
        <taxon>Kitasatosporales</taxon>
        <taxon>Streptomycetaceae</taxon>
        <taxon>Streptomyces</taxon>
    </lineage>
</organism>
<protein>
    <submittedName>
        <fullName evidence="8">RNA polymerase ECF-subfamily sigma factor</fullName>
    </submittedName>
</protein>
<reference evidence="8" key="1">
    <citation type="submission" date="2009-02" db="EMBL/GenBank/DDBJ databases">
        <title>Annotation of Streptomyces griseoflavus strain Tu4000.</title>
        <authorList>
            <consortium name="The Broad Institute Genome Sequencing Platform"/>
            <consortium name="Broad Institute Microbial Sequencing Center"/>
            <person name="Fischbach M."/>
            <person name="Godfrey P."/>
            <person name="Ward D."/>
            <person name="Young S."/>
            <person name="Zeng Q."/>
            <person name="Koehrsen M."/>
            <person name="Alvarado L."/>
            <person name="Berlin A.M."/>
            <person name="Bochicchio J."/>
            <person name="Borenstein D."/>
            <person name="Chapman S.B."/>
            <person name="Chen Z."/>
            <person name="Engels R."/>
            <person name="Freedman E."/>
            <person name="Gellesch M."/>
            <person name="Goldberg J."/>
            <person name="Griggs A."/>
            <person name="Gujja S."/>
            <person name="Heilman E.R."/>
            <person name="Heiman D.I."/>
            <person name="Hepburn T.A."/>
            <person name="Howarth C."/>
            <person name="Jen D."/>
            <person name="Larson L."/>
            <person name="Lewis B."/>
            <person name="Mehta T."/>
            <person name="Park D."/>
            <person name="Pearson M."/>
            <person name="Richards J."/>
            <person name="Roberts A."/>
            <person name="Saif S."/>
            <person name="Shea T.D."/>
            <person name="Shenoy N."/>
            <person name="Sisk P."/>
            <person name="Stolte C."/>
            <person name="Sykes S.N."/>
            <person name="Thomson T."/>
            <person name="Walk T."/>
            <person name="White J."/>
            <person name="Yandava C."/>
            <person name="Straight P."/>
            <person name="Clardy J."/>
            <person name="Hung D."/>
            <person name="Kolter R."/>
            <person name="Mekalanos J."/>
            <person name="Walker S."/>
            <person name="Walsh C.T."/>
            <person name="Wieland-Brown L.C."/>
            <person name="Haas B."/>
            <person name="Nusbaum C."/>
            <person name="Birren B."/>
        </authorList>
    </citation>
    <scope>NUCLEOTIDE SEQUENCE [LARGE SCALE GENOMIC DNA]</scope>
    <source>
        <strain evidence="8">Tu4000</strain>
    </source>
</reference>
<evidence type="ECO:0000256" key="2">
    <source>
        <dbReference type="ARBA" id="ARBA00023015"/>
    </source>
</evidence>
<gene>
    <name evidence="8" type="ORF">SSRG_04896</name>
</gene>
<feature type="non-terminal residue" evidence="8">
    <location>
        <position position="311"/>
    </location>
</feature>
<accession>D9XRE5</accession>
<feature type="domain" description="RNA polymerase sigma factor 70 region 4 type 2" evidence="7">
    <location>
        <begin position="131"/>
        <end position="174"/>
    </location>
</feature>
<evidence type="ECO:0000256" key="1">
    <source>
        <dbReference type="ARBA" id="ARBA00010641"/>
    </source>
</evidence>
<dbReference type="Pfam" id="PF08281">
    <property type="entry name" value="Sigma70_r4_2"/>
    <property type="match status" value="1"/>
</dbReference>
<sequence length="311" mass="33454">MPPAPTPAAAAAAGPLGPAVTGPADLEREAGVARLFELHYSSMLRLAVLLGADDPENVVAEAYYQIYRKWRRLKDVAAAEAYLRSTVCNLTRMRIRHLQVARRHEERPPAPADEIVASAENTALLHDDQRVLLDALQHLPARQREALVLRHWLGLKESEIAAAMGISRGSVKTQGLARDRRAHPGDGGAAMTHRFCYSVAWHRPGPHGPRAGPAASAGRRPHRTGTPGRPAGLGRRGAARPGRLPHGPRRVAAPRTQAAAGPHRARRGGVRAGHADRPVGAQPGPGEPRRDLQRRRRGGGRRPVTPPAPAL</sequence>
<feature type="compositionally biased region" description="Low complexity" evidence="6">
    <location>
        <begin position="208"/>
        <end position="233"/>
    </location>
</feature>
<comment type="similarity">
    <text evidence="1">Belongs to the sigma-70 factor family. ECF subfamily.</text>
</comment>
<dbReference type="InterPro" id="IPR039425">
    <property type="entry name" value="RNA_pol_sigma-70-like"/>
</dbReference>
<keyword evidence="2" id="KW-0805">Transcription regulation</keyword>
<dbReference type="STRING" id="467200.SSRG_04896"/>
<dbReference type="GO" id="GO:0006352">
    <property type="term" value="P:DNA-templated transcription initiation"/>
    <property type="evidence" value="ECO:0007669"/>
    <property type="project" value="InterPro"/>
</dbReference>
<keyword evidence="3" id="KW-0731">Sigma factor</keyword>
<dbReference type="InterPro" id="IPR013249">
    <property type="entry name" value="RNA_pol_sigma70_r4_t2"/>
</dbReference>
<evidence type="ECO:0000259" key="7">
    <source>
        <dbReference type="Pfam" id="PF08281"/>
    </source>
</evidence>
<evidence type="ECO:0000256" key="3">
    <source>
        <dbReference type="ARBA" id="ARBA00023082"/>
    </source>
</evidence>
<keyword evidence="9" id="KW-1185">Reference proteome</keyword>
<dbReference type="SUPFAM" id="SSF88659">
    <property type="entry name" value="Sigma3 and sigma4 domains of RNA polymerase sigma factors"/>
    <property type="match status" value="1"/>
</dbReference>
<name>D9XRE5_9ACTN</name>
<dbReference type="Gene3D" id="1.10.10.10">
    <property type="entry name" value="Winged helix-like DNA-binding domain superfamily/Winged helix DNA-binding domain"/>
    <property type="match status" value="1"/>
</dbReference>
<keyword evidence="5" id="KW-0804">Transcription</keyword>
<evidence type="ECO:0000313" key="9">
    <source>
        <dbReference type="Proteomes" id="UP000002968"/>
    </source>
</evidence>
<dbReference type="GO" id="GO:0016987">
    <property type="term" value="F:sigma factor activity"/>
    <property type="evidence" value="ECO:0007669"/>
    <property type="project" value="UniProtKB-KW"/>
</dbReference>
<dbReference type="GO" id="GO:0003677">
    <property type="term" value="F:DNA binding"/>
    <property type="evidence" value="ECO:0007669"/>
    <property type="project" value="UniProtKB-KW"/>
</dbReference>
<dbReference type="InterPro" id="IPR014284">
    <property type="entry name" value="RNA_pol_sigma-70_dom"/>
</dbReference>
<evidence type="ECO:0000256" key="5">
    <source>
        <dbReference type="ARBA" id="ARBA00023163"/>
    </source>
</evidence>
<dbReference type="PANTHER" id="PTHR43133">
    <property type="entry name" value="RNA POLYMERASE ECF-TYPE SIGMA FACTO"/>
    <property type="match status" value="1"/>
</dbReference>
<evidence type="ECO:0000256" key="6">
    <source>
        <dbReference type="SAM" id="MobiDB-lite"/>
    </source>
</evidence>
<evidence type="ECO:0000256" key="4">
    <source>
        <dbReference type="ARBA" id="ARBA00023125"/>
    </source>
</evidence>
<evidence type="ECO:0000313" key="8">
    <source>
        <dbReference type="EMBL" id="EFL42092.1"/>
    </source>
</evidence>
<dbReference type="SUPFAM" id="SSF88946">
    <property type="entry name" value="Sigma2 domain of RNA polymerase sigma factors"/>
    <property type="match status" value="1"/>
</dbReference>
<dbReference type="CDD" id="cd06171">
    <property type="entry name" value="Sigma70_r4"/>
    <property type="match status" value="1"/>
</dbReference>
<dbReference type="Proteomes" id="UP000002968">
    <property type="component" value="Unassembled WGS sequence"/>
</dbReference>
<dbReference type="InterPro" id="IPR036388">
    <property type="entry name" value="WH-like_DNA-bd_sf"/>
</dbReference>